<evidence type="ECO:0000256" key="2">
    <source>
        <dbReference type="ARBA" id="ARBA00008814"/>
    </source>
</evidence>
<dbReference type="PROSITE" id="PS51257">
    <property type="entry name" value="PROKAR_LIPOPROTEIN"/>
    <property type="match status" value="1"/>
</dbReference>
<dbReference type="PANTHER" id="PTHR30532:SF26">
    <property type="entry name" value="IRON(3+)-HYDROXAMATE-BINDING PROTEIN FHUD"/>
    <property type="match status" value="1"/>
</dbReference>
<comment type="similarity">
    <text evidence="2">Belongs to the bacterial solute-binding protein 8 family.</text>
</comment>
<keyword evidence="4" id="KW-0732">Signal</keyword>
<dbReference type="GO" id="GO:0030288">
    <property type="term" value="C:outer membrane-bounded periplasmic space"/>
    <property type="evidence" value="ECO:0007669"/>
    <property type="project" value="TreeGrafter"/>
</dbReference>
<dbReference type="PROSITE" id="PS50983">
    <property type="entry name" value="FE_B12_PBP"/>
    <property type="match status" value="1"/>
</dbReference>
<dbReference type="InterPro" id="IPR051313">
    <property type="entry name" value="Bact_iron-sidero_bind"/>
</dbReference>
<keyword evidence="3" id="KW-0813">Transport</keyword>
<evidence type="ECO:0000313" key="7">
    <source>
        <dbReference type="Proteomes" id="UP000564806"/>
    </source>
</evidence>
<evidence type="ECO:0000256" key="4">
    <source>
        <dbReference type="ARBA" id="ARBA00022729"/>
    </source>
</evidence>
<dbReference type="EMBL" id="JABWCS010000218">
    <property type="protein sequence ID" value="NUU63343.1"/>
    <property type="molecule type" value="Genomic_DNA"/>
</dbReference>
<gene>
    <name evidence="6" type="ORF">HPT30_23585</name>
</gene>
<evidence type="ECO:0000256" key="1">
    <source>
        <dbReference type="ARBA" id="ARBA00004196"/>
    </source>
</evidence>
<dbReference type="RefSeq" id="WP_175373743.1">
    <property type="nucleotide sequence ID" value="NZ_JABWCS010000218.1"/>
</dbReference>
<comment type="subcellular location">
    <subcellularLocation>
        <location evidence="1">Cell envelope</location>
    </subcellularLocation>
</comment>
<keyword evidence="7" id="KW-1185">Reference proteome</keyword>
<evidence type="ECO:0000313" key="6">
    <source>
        <dbReference type="EMBL" id="NUU63343.1"/>
    </source>
</evidence>
<comment type="caution">
    <text evidence="6">The sequence shown here is derived from an EMBL/GenBank/DDBJ whole genome shotgun (WGS) entry which is preliminary data.</text>
</comment>
<evidence type="ECO:0000256" key="3">
    <source>
        <dbReference type="ARBA" id="ARBA00022448"/>
    </source>
</evidence>
<dbReference type="SUPFAM" id="SSF53807">
    <property type="entry name" value="Helical backbone' metal receptor"/>
    <property type="match status" value="1"/>
</dbReference>
<accession>A0A850EQ09</accession>
<dbReference type="Proteomes" id="UP000564806">
    <property type="component" value="Unassembled WGS sequence"/>
</dbReference>
<dbReference type="PANTHER" id="PTHR30532">
    <property type="entry name" value="IRON III DICITRATE-BINDING PERIPLASMIC PROTEIN"/>
    <property type="match status" value="1"/>
</dbReference>
<proteinExistence type="inferred from homology"/>
<name>A0A850EQ09_9BACL</name>
<protein>
    <submittedName>
        <fullName evidence="6">ABC transporter substrate-binding protein</fullName>
    </submittedName>
</protein>
<dbReference type="InterPro" id="IPR002491">
    <property type="entry name" value="ABC_transptr_periplasmic_BD"/>
</dbReference>
<feature type="domain" description="Fe/B12 periplasmic-binding" evidence="5">
    <location>
        <begin position="79"/>
        <end position="336"/>
    </location>
</feature>
<dbReference type="GO" id="GO:1901678">
    <property type="term" value="P:iron coordination entity transport"/>
    <property type="evidence" value="ECO:0007669"/>
    <property type="project" value="UniProtKB-ARBA"/>
</dbReference>
<sequence length="339" mass="37285">MRQRLISFRLIVGVVILALLLAGCGGNTVQTQETAANTPPSDSTKAVEESTSAVAEGQGDTQIINTINGDVEIPAHPQRIVTQGYLANFLVFGVKPVGAPYWELESPHLKPDMVSGIDDIGQITGESVEKILALQPDLIVTVGGDQKLNEQYSKIAPTVVFPYGTFDNVHTEMTAFGKILGKEKEAEEWLTQFDGKVGKAREAIKDIVKPDQTYSILGAFGKEYYVYGDGVNRGGQAIYQQLGLTPPASVKKDMIDKDRDAMDISLEKMPEYAGDYIFFDVSGDAKFDPDNPVWKSLDAVKNNRVFFLDPDFFWPYDPIAVEAQVDKVVEMLQKGPDNR</sequence>
<dbReference type="AlphaFoldDB" id="A0A850EQ09"/>
<evidence type="ECO:0000259" key="5">
    <source>
        <dbReference type="PROSITE" id="PS50983"/>
    </source>
</evidence>
<organism evidence="6 7">
    <name type="scientific">Paenibacillus agri</name>
    <dbReference type="NCBI Taxonomy" id="2744309"/>
    <lineage>
        <taxon>Bacteria</taxon>
        <taxon>Bacillati</taxon>
        <taxon>Bacillota</taxon>
        <taxon>Bacilli</taxon>
        <taxon>Bacillales</taxon>
        <taxon>Paenibacillaceae</taxon>
        <taxon>Paenibacillus</taxon>
    </lineage>
</organism>
<dbReference type="Pfam" id="PF01497">
    <property type="entry name" value="Peripla_BP_2"/>
    <property type="match status" value="1"/>
</dbReference>
<reference evidence="6" key="1">
    <citation type="submission" date="2020-06" db="EMBL/GenBank/DDBJ databases">
        <title>Paenibacillus sp. nov., isolated from soil.</title>
        <authorList>
            <person name="Seo Y.L."/>
        </authorList>
    </citation>
    <scope>NUCLEOTIDE SEQUENCE [LARGE SCALE GENOMIC DNA]</scope>
    <source>
        <strain evidence="6">JW14</strain>
    </source>
</reference>
<dbReference type="Gene3D" id="3.40.50.1980">
    <property type="entry name" value="Nitrogenase molybdenum iron protein domain"/>
    <property type="match status" value="2"/>
</dbReference>